<dbReference type="InterPro" id="IPR043129">
    <property type="entry name" value="ATPase_NBD"/>
</dbReference>
<dbReference type="PRINTS" id="PR00190">
    <property type="entry name" value="ACTIN"/>
</dbReference>
<reference evidence="4" key="2">
    <citation type="submission" date="2015-01" db="EMBL/GenBank/DDBJ databases">
        <title>Evolutionary Origins and Diversification of the Mycorrhizal Mutualists.</title>
        <authorList>
            <consortium name="DOE Joint Genome Institute"/>
            <consortium name="Mycorrhizal Genomics Consortium"/>
            <person name="Kohler A."/>
            <person name="Kuo A."/>
            <person name="Nagy L.G."/>
            <person name="Floudas D."/>
            <person name="Copeland A."/>
            <person name="Barry K.W."/>
            <person name="Cichocki N."/>
            <person name="Veneault-Fourrey C."/>
            <person name="LaButti K."/>
            <person name="Lindquist E.A."/>
            <person name="Lipzen A."/>
            <person name="Lundell T."/>
            <person name="Morin E."/>
            <person name="Murat C."/>
            <person name="Riley R."/>
            <person name="Ohm R."/>
            <person name="Sun H."/>
            <person name="Tunlid A."/>
            <person name="Henrissat B."/>
            <person name="Grigoriev I.V."/>
            <person name="Hibbett D.S."/>
            <person name="Martin F."/>
        </authorList>
    </citation>
    <scope>NUCLEOTIDE SEQUENCE [LARGE SCALE GENOMIC DNA]</scope>
    <source>
        <strain evidence="4">Ve08.2h10</strain>
    </source>
</reference>
<dbReference type="SMART" id="SM00268">
    <property type="entry name" value="ACTIN"/>
    <property type="match status" value="1"/>
</dbReference>
<dbReference type="SUPFAM" id="SSF53067">
    <property type="entry name" value="Actin-like ATPase domain"/>
    <property type="match status" value="2"/>
</dbReference>
<dbReference type="PROSITE" id="PS01132">
    <property type="entry name" value="ACTINS_ACT_LIKE"/>
    <property type="match status" value="1"/>
</dbReference>
<reference evidence="3 4" key="1">
    <citation type="submission" date="2014-04" db="EMBL/GenBank/DDBJ databases">
        <authorList>
            <consortium name="DOE Joint Genome Institute"/>
            <person name="Kuo A."/>
            <person name="Kohler A."/>
            <person name="Jargeat P."/>
            <person name="Nagy L.G."/>
            <person name="Floudas D."/>
            <person name="Copeland A."/>
            <person name="Barry K.W."/>
            <person name="Cichocki N."/>
            <person name="Veneault-Fourrey C."/>
            <person name="LaButti K."/>
            <person name="Lindquist E.A."/>
            <person name="Lipzen A."/>
            <person name="Lundell T."/>
            <person name="Morin E."/>
            <person name="Murat C."/>
            <person name="Sun H."/>
            <person name="Tunlid A."/>
            <person name="Henrissat B."/>
            <person name="Grigoriev I.V."/>
            <person name="Hibbett D.S."/>
            <person name="Martin F."/>
            <person name="Nordberg H.P."/>
            <person name="Cantor M.N."/>
            <person name="Hua S.X."/>
        </authorList>
    </citation>
    <scope>NUCLEOTIDE SEQUENCE [LARGE SCALE GENOMIC DNA]</scope>
    <source>
        <strain evidence="3 4">Ve08.2h10</strain>
    </source>
</reference>
<dbReference type="Gene3D" id="3.90.640.10">
    <property type="entry name" value="Actin, Chain A, domain 4"/>
    <property type="match status" value="1"/>
</dbReference>
<keyword evidence="4" id="KW-1185">Reference proteome</keyword>
<feature type="compositionally biased region" description="Polar residues" evidence="2">
    <location>
        <begin position="262"/>
        <end position="271"/>
    </location>
</feature>
<dbReference type="STRING" id="930991.A0A0D0E662"/>
<protein>
    <submittedName>
        <fullName evidence="3">Uncharacterized protein</fullName>
    </submittedName>
</protein>
<dbReference type="AlphaFoldDB" id="A0A0D0E662"/>
<dbReference type="Gene3D" id="2.30.36.70">
    <property type="entry name" value="Actin, Chain A, domain 2"/>
    <property type="match status" value="1"/>
</dbReference>
<organism evidence="3 4">
    <name type="scientific">Paxillus rubicundulus Ve08.2h10</name>
    <dbReference type="NCBI Taxonomy" id="930991"/>
    <lineage>
        <taxon>Eukaryota</taxon>
        <taxon>Fungi</taxon>
        <taxon>Dikarya</taxon>
        <taxon>Basidiomycota</taxon>
        <taxon>Agaricomycotina</taxon>
        <taxon>Agaricomycetes</taxon>
        <taxon>Agaricomycetidae</taxon>
        <taxon>Boletales</taxon>
        <taxon>Paxilineae</taxon>
        <taxon>Paxillaceae</taxon>
        <taxon>Paxillus</taxon>
    </lineage>
</organism>
<dbReference type="Pfam" id="PF00022">
    <property type="entry name" value="Actin"/>
    <property type="match status" value="1"/>
</dbReference>
<feature type="compositionally biased region" description="Polar residues" evidence="2">
    <location>
        <begin position="53"/>
        <end position="71"/>
    </location>
</feature>
<dbReference type="EMBL" id="KN824835">
    <property type="protein sequence ID" value="KIL00377.1"/>
    <property type="molecule type" value="Genomic_DNA"/>
</dbReference>
<dbReference type="CDD" id="cd13395">
    <property type="entry name" value="ASKHA_NBD_Arp4_ACTL6-like"/>
    <property type="match status" value="1"/>
</dbReference>
<feature type="region of interest" description="Disordered" evidence="2">
    <location>
        <begin position="52"/>
        <end position="149"/>
    </location>
</feature>
<dbReference type="InParanoid" id="A0A0D0E662"/>
<dbReference type="Gene3D" id="3.30.420.40">
    <property type="match status" value="2"/>
</dbReference>
<accession>A0A0D0E662</accession>
<dbReference type="HOGENOM" id="CLU_310370_0_0_1"/>
<dbReference type="OrthoDB" id="5132116at2759"/>
<sequence>MLCSFCKSSFTFPSAGSPSTACSYCSGSGSQGGSFLQTHGSRFYALGDRESGLLSSQTNTRPASPYQQNGLTPAVGPSDLISRTGTSSGGPQNSISQPAYEYGHVSQQHNKSNGSWADPPPAAGALSTRRPASAQPPGVHPASGDEFHTDLPTNFRQLLHEAHRRGLSLVALFDALTEHGMLLLSTNDTYPEHVVAVPWSHPPSQNDQDHPSFLRPATPSNLGRFDPLPERAMFGLITSPSSTRSSALDRCQAFSPPPRTHNVPSYNSAVVHSSVPIQSTSTRSIQSQPPSQFNKNSTATAEKICARLSEGIWVDEWDLKYSKCPESGVLHVYPCQWGETNEPRCEIRVGGTSSSALKHLQRWHDVPPGGVGQITCSWEICQDKMNKESISRHVASHIGQKIQCPACEKVYARAETLRGHKGTRAACGSAQGIIFVGPHVHTLSSLQVASAADSQMRTRGQDTSCIDILNVQFPSGRLYAQFDWMYGLKYNLGLNDLKVDQLRIHQHLRMVNYGGDEVSALVIDIGSSSVRAGYAGDDTPKAIVSSYYGYKPTAGDGDIQMGDAAGEGSAAEGTKPRNDAKLYLGQHGPSIWRAAMEIGNPLRDGLIFDFNPIPALISHALVDVMRSNPSEHPILVTEPAWNTPANRERMAEIMFEEFQVPAFYIANTGVLNAFAAGKGSALVVDIGHSMASITPVVDGFVLRKGSGLVSSALPKLVHAHAKHILTNSTPTRNGIELYPHQLIATKNLVEPGAPPRFTLRDDRLAGTTESWTSWYENREADEWIQSVAGVLDQGWNEKAATSRPPRQYEFPTGYNAYFGPERFQVGEEFFYHSPQLVAQNPNLPKNVPALLSESLRACDPDLRQVLMGNVVLTGGGSLFSGFADRLETELSRNFPHVKIHAPGNPIERRYGGWLGGSILASLGTFHQLWISREEWQEHGKAIVGQRCK</sequence>
<dbReference type="Gene3D" id="3.30.160.60">
    <property type="entry name" value="Classic Zinc Finger"/>
    <property type="match status" value="1"/>
</dbReference>
<dbReference type="InterPro" id="IPR004000">
    <property type="entry name" value="Actin"/>
</dbReference>
<evidence type="ECO:0000313" key="4">
    <source>
        <dbReference type="Proteomes" id="UP000054538"/>
    </source>
</evidence>
<feature type="compositionally biased region" description="Low complexity" evidence="2">
    <location>
        <begin position="276"/>
        <end position="292"/>
    </location>
</feature>
<comment type="similarity">
    <text evidence="1">Belongs to the actin family.</text>
</comment>
<proteinExistence type="inferred from homology"/>
<dbReference type="PANTHER" id="PTHR11937">
    <property type="entry name" value="ACTIN"/>
    <property type="match status" value="1"/>
</dbReference>
<evidence type="ECO:0000313" key="3">
    <source>
        <dbReference type="EMBL" id="KIL00377.1"/>
    </source>
</evidence>
<feature type="region of interest" description="Disordered" evidence="2">
    <location>
        <begin position="240"/>
        <end position="297"/>
    </location>
</feature>
<feature type="compositionally biased region" description="Polar residues" evidence="2">
    <location>
        <begin position="81"/>
        <end position="97"/>
    </location>
</feature>
<gene>
    <name evidence="3" type="ORF">PAXRUDRAFT_23297</name>
</gene>
<dbReference type="InterPro" id="IPR020902">
    <property type="entry name" value="Actin/actin-like_CS"/>
</dbReference>
<dbReference type="FunFam" id="3.30.420.40:FF:000050">
    <property type="entry name" value="Actin, alpha skeletal muscle"/>
    <property type="match status" value="1"/>
</dbReference>
<dbReference type="FunFam" id="3.30.420.40:FF:000058">
    <property type="entry name" value="Putative actin-related protein 5"/>
    <property type="match status" value="1"/>
</dbReference>
<evidence type="ECO:0000256" key="1">
    <source>
        <dbReference type="RuleBase" id="RU000487"/>
    </source>
</evidence>
<evidence type="ECO:0000256" key="2">
    <source>
        <dbReference type="SAM" id="MobiDB-lite"/>
    </source>
</evidence>
<feature type="region of interest" description="Disordered" evidence="2">
    <location>
        <begin position="199"/>
        <end position="225"/>
    </location>
</feature>
<feature type="compositionally biased region" description="Polar residues" evidence="2">
    <location>
        <begin position="105"/>
        <end position="115"/>
    </location>
</feature>
<dbReference type="Proteomes" id="UP000054538">
    <property type="component" value="Unassembled WGS sequence"/>
</dbReference>
<name>A0A0D0E662_9AGAM</name>